<evidence type="ECO:0000313" key="1">
    <source>
        <dbReference type="EMBL" id="KAG5568249.1"/>
    </source>
</evidence>
<dbReference type="EMBL" id="JACXVP010000184">
    <property type="protein sequence ID" value="KAG5568249.1"/>
    <property type="molecule type" value="Genomic_DNA"/>
</dbReference>
<sequence>MTTLNCPRLLRSLYVGIELGNFHGKYEIDALNSSEQTICLLYKHDIELYKSQSKFLHIGMGYRNILAALRDAQNLNFRQSLMGSIESNIGYGDIKNRSILNKLRLSIFG</sequence>
<name>A0A9J5VYJ5_SOLCO</name>
<accession>A0A9J5VYJ5</accession>
<dbReference type="AlphaFoldDB" id="A0A9J5VYJ5"/>
<reference evidence="1" key="1">
    <citation type="submission" date="2020-09" db="EMBL/GenBank/DDBJ databases">
        <title>De no assembly of potato wild relative species, Solanum commersonii.</title>
        <authorList>
            <person name="Cho K."/>
        </authorList>
    </citation>
    <scope>NUCLEOTIDE SEQUENCE</scope>
    <source>
        <strain evidence="1">LZ3.2</strain>
        <tissue evidence="1">Leaf</tissue>
    </source>
</reference>
<protein>
    <submittedName>
        <fullName evidence="1">Uncharacterized protein</fullName>
    </submittedName>
</protein>
<gene>
    <name evidence="1" type="ORF">H5410_064730</name>
</gene>
<evidence type="ECO:0000313" key="2">
    <source>
        <dbReference type="Proteomes" id="UP000824120"/>
    </source>
</evidence>
<keyword evidence="2" id="KW-1185">Reference proteome</keyword>
<dbReference type="OrthoDB" id="1816566at2759"/>
<comment type="caution">
    <text evidence="1">The sequence shown here is derived from an EMBL/GenBank/DDBJ whole genome shotgun (WGS) entry which is preliminary data.</text>
</comment>
<proteinExistence type="predicted"/>
<dbReference type="Proteomes" id="UP000824120">
    <property type="component" value="Unassembled WGS sequence"/>
</dbReference>
<organism evidence="1 2">
    <name type="scientific">Solanum commersonii</name>
    <name type="common">Commerson's wild potato</name>
    <name type="synonym">Commerson's nightshade</name>
    <dbReference type="NCBI Taxonomy" id="4109"/>
    <lineage>
        <taxon>Eukaryota</taxon>
        <taxon>Viridiplantae</taxon>
        <taxon>Streptophyta</taxon>
        <taxon>Embryophyta</taxon>
        <taxon>Tracheophyta</taxon>
        <taxon>Spermatophyta</taxon>
        <taxon>Magnoliopsida</taxon>
        <taxon>eudicotyledons</taxon>
        <taxon>Gunneridae</taxon>
        <taxon>Pentapetalae</taxon>
        <taxon>asterids</taxon>
        <taxon>lamiids</taxon>
        <taxon>Solanales</taxon>
        <taxon>Solanaceae</taxon>
        <taxon>Solanoideae</taxon>
        <taxon>Solaneae</taxon>
        <taxon>Solanum</taxon>
    </lineage>
</organism>